<dbReference type="EMBL" id="CP028918">
    <property type="protein sequence ID" value="AWB47171.1"/>
    <property type="molecule type" value="Genomic_DNA"/>
</dbReference>
<evidence type="ECO:0000313" key="2">
    <source>
        <dbReference type="Proteomes" id="UP000244496"/>
    </source>
</evidence>
<evidence type="ECO:0000313" key="1">
    <source>
        <dbReference type="EMBL" id="AWB47171.1"/>
    </source>
</evidence>
<keyword evidence="2" id="KW-1185">Reference proteome</keyword>
<gene>
    <name evidence="1" type="ORF">HYN69_00395</name>
</gene>
<organism evidence="1 2">
    <name type="scientific">Paragemmobacter aquarius</name>
    <dbReference type="NCBI Taxonomy" id="2169400"/>
    <lineage>
        <taxon>Bacteria</taxon>
        <taxon>Pseudomonadati</taxon>
        <taxon>Pseudomonadota</taxon>
        <taxon>Alphaproteobacteria</taxon>
        <taxon>Rhodobacterales</taxon>
        <taxon>Paracoccaceae</taxon>
        <taxon>Paragemmobacter</taxon>
    </lineage>
</organism>
<proteinExistence type="predicted"/>
<name>A0A2S0UH96_9RHOB</name>
<reference evidence="1 2" key="1">
    <citation type="submission" date="2018-04" db="EMBL/GenBank/DDBJ databases">
        <title>Genome sequencing of Gemmobacter.</title>
        <authorList>
            <person name="Yi H."/>
            <person name="Baek M.-G."/>
        </authorList>
    </citation>
    <scope>NUCLEOTIDE SEQUENCE [LARGE SCALE GENOMIC DNA]</scope>
    <source>
        <strain evidence="1 2">HYN0069</strain>
    </source>
</reference>
<sequence length="77" mass="8043">MRPASDIVVESSSPPFFAQTKKTLPLSKTVVTGGDSNQVVSLVWIGDAATTVDKPVAVGWKIEKIGSSSPASAELRT</sequence>
<dbReference type="AlphaFoldDB" id="A0A2S0UH96"/>
<dbReference type="Proteomes" id="UP000244496">
    <property type="component" value="Chromosome"/>
</dbReference>
<dbReference type="KEGG" id="geh:HYN69_00395"/>
<accession>A0A2S0UH96</accession>
<protein>
    <submittedName>
        <fullName evidence="1">Uncharacterized protein</fullName>
    </submittedName>
</protein>